<organism evidence="7 8">
    <name type="scientific">Limosilactobacillus mucosae</name>
    <name type="common">Lactobacillus mucosae</name>
    <dbReference type="NCBI Taxonomy" id="97478"/>
    <lineage>
        <taxon>Bacteria</taxon>
        <taxon>Bacillati</taxon>
        <taxon>Bacillota</taxon>
        <taxon>Bacilli</taxon>
        <taxon>Lactobacillales</taxon>
        <taxon>Lactobacillaceae</taxon>
        <taxon>Limosilactobacillus</taxon>
    </lineage>
</organism>
<dbReference type="GO" id="GO:0003684">
    <property type="term" value="F:damaged DNA binding"/>
    <property type="evidence" value="ECO:0007669"/>
    <property type="project" value="InterPro"/>
</dbReference>
<comment type="caution">
    <text evidence="7">The sequence shown here is derived from an EMBL/GenBank/DDBJ whole genome shotgun (WGS) entry which is preliminary data.</text>
</comment>
<evidence type="ECO:0000256" key="4">
    <source>
        <dbReference type="ARBA" id="ARBA00022705"/>
    </source>
</evidence>
<dbReference type="Pfam" id="PF11798">
    <property type="entry name" value="IMS_HHH"/>
    <property type="match status" value="1"/>
</dbReference>
<dbReference type="AlphaFoldDB" id="A0AAJ1M8M3"/>
<dbReference type="GO" id="GO:0042276">
    <property type="term" value="P:error-prone translesion synthesis"/>
    <property type="evidence" value="ECO:0007669"/>
    <property type="project" value="TreeGrafter"/>
</dbReference>
<evidence type="ECO:0000256" key="2">
    <source>
        <dbReference type="ARBA" id="ARBA00022457"/>
    </source>
</evidence>
<evidence type="ECO:0000256" key="3">
    <source>
        <dbReference type="ARBA" id="ARBA00022695"/>
    </source>
</evidence>
<comment type="similarity">
    <text evidence="1">Belongs to the DNA polymerase type-Y family.</text>
</comment>
<dbReference type="Gene3D" id="3.30.70.270">
    <property type="match status" value="1"/>
</dbReference>
<dbReference type="PANTHER" id="PTHR11076">
    <property type="entry name" value="DNA REPAIR POLYMERASE UMUC / TRANSFERASE FAMILY MEMBER"/>
    <property type="match status" value="1"/>
</dbReference>
<sequence length="388" mass="43687">MVKNHTEGHDLQMFDYRHEPHGVYLMIDNKSFFASIESVQRGIDPLDSVLLVMAEHENNGSGLVVATSPLAKKHFGIRNVDRGYKVPSDARLLTVPPRLSLYRQKNQQINQIFRRYVDADHWWPYSIDESILDLSDTWQFFGQTPEQTAAQIQKAVFKELGLRTTVGIGENPLQAKLALDLFAKHAADFQGRLSYHDFAARIWPRHDLTNIWSIGKKTAAKLNLLGINSIGDLAHTDPHWLKHEFGVSGTHLYALAWGIDRTDLSVHLTPKNPSWSSSQVMPKDLSQPKDIEQGIIKVANDVIDRLSRHHQKTGRLRLGLGYANGVTDNNGRTSYSHEITIEPTADRKVLINHLLGIFRQAWAGAAVRNISVACSRLSDANTQQIALF</sequence>
<dbReference type="Gene3D" id="3.40.1170.60">
    <property type="match status" value="1"/>
</dbReference>
<gene>
    <name evidence="7" type="ORF">PO250_03625</name>
</gene>
<dbReference type="PANTHER" id="PTHR11076:SF35">
    <property type="entry name" value="DNA REPAIR PROTEIN HOMOLOG YOBH"/>
    <property type="match status" value="1"/>
</dbReference>
<dbReference type="GO" id="GO:0006260">
    <property type="term" value="P:DNA replication"/>
    <property type="evidence" value="ECO:0007669"/>
    <property type="project" value="UniProtKB-KW"/>
</dbReference>
<protein>
    <submittedName>
        <fullName evidence="7">Excinuclease ABC subunit A</fullName>
    </submittedName>
</protein>
<dbReference type="PROSITE" id="PS50173">
    <property type="entry name" value="UMUC"/>
    <property type="match status" value="1"/>
</dbReference>
<dbReference type="InterPro" id="IPR036775">
    <property type="entry name" value="DNA_pol_Y-fam_lit_finger_sf"/>
</dbReference>
<dbReference type="GO" id="GO:0009432">
    <property type="term" value="P:SOS response"/>
    <property type="evidence" value="ECO:0007669"/>
    <property type="project" value="TreeGrafter"/>
</dbReference>
<keyword evidence="4" id="KW-0235">DNA replication</keyword>
<dbReference type="InterPro" id="IPR017961">
    <property type="entry name" value="DNA_pol_Y-fam_little_finger"/>
</dbReference>
<dbReference type="RefSeq" id="WP_272208601.1">
    <property type="nucleotide sequence ID" value="NZ_JAQOMV010000021.1"/>
</dbReference>
<keyword evidence="3" id="KW-0548">Nucleotidyltransferase</keyword>
<dbReference type="InterPro" id="IPR001126">
    <property type="entry name" value="UmuC"/>
</dbReference>
<dbReference type="Gene3D" id="3.30.1490.100">
    <property type="entry name" value="DNA polymerase, Y-family, little finger domain"/>
    <property type="match status" value="1"/>
</dbReference>
<evidence type="ECO:0000259" key="6">
    <source>
        <dbReference type="PROSITE" id="PS50173"/>
    </source>
</evidence>
<dbReference type="GO" id="GO:0003887">
    <property type="term" value="F:DNA-directed DNA polymerase activity"/>
    <property type="evidence" value="ECO:0007669"/>
    <property type="project" value="UniProtKB-KW"/>
</dbReference>
<name>A0AAJ1M8M3_LIMMU</name>
<dbReference type="InterPro" id="IPR043502">
    <property type="entry name" value="DNA/RNA_pol_sf"/>
</dbReference>
<evidence type="ECO:0000313" key="8">
    <source>
        <dbReference type="Proteomes" id="UP001220670"/>
    </source>
</evidence>
<dbReference type="SUPFAM" id="SSF56672">
    <property type="entry name" value="DNA/RNA polymerases"/>
    <property type="match status" value="1"/>
</dbReference>
<proteinExistence type="inferred from homology"/>
<reference evidence="7" key="1">
    <citation type="submission" date="2023-01" db="EMBL/GenBank/DDBJ databases">
        <title>Genome analysis of 13 Lactobacillus isolated from gut of wild boar.</title>
        <authorList>
            <person name="Papp P."/>
            <person name="Libisch B."/>
            <person name="Nagy T."/>
            <person name="Olasz F."/>
        </authorList>
    </citation>
    <scope>NUCLEOTIDE SEQUENCE</scope>
    <source>
        <strain evidence="7">F146</strain>
    </source>
</reference>
<dbReference type="InterPro" id="IPR050116">
    <property type="entry name" value="DNA_polymerase-Y"/>
</dbReference>
<dbReference type="InterPro" id="IPR024728">
    <property type="entry name" value="PolY_HhH_motif"/>
</dbReference>
<dbReference type="EMBL" id="JAQONE010000011">
    <property type="protein sequence ID" value="MDC2829407.1"/>
    <property type="molecule type" value="Genomic_DNA"/>
</dbReference>
<dbReference type="Gene3D" id="1.10.150.20">
    <property type="entry name" value="5' to 3' exonuclease, C-terminal subdomain"/>
    <property type="match status" value="1"/>
</dbReference>
<keyword evidence="5" id="KW-0808">Transferase</keyword>
<evidence type="ECO:0000256" key="5">
    <source>
        <dbReference type="ARBA" id="ARBA00022932"/>
    </source>
</evidence>
<keyword evidence="2" id="KW-0515">Mutator protein</keyword>
<evidence type="ECO:0000313" key="7">
    <source>
        <dbReference type="EMBL" id="MDC2829407.1"/>
    </source>
</evidence>
<dbReference type="GO" id="GO:0005829">
    <property type="term" value="C:cytosol"/>
    <property type="evidence" value="ECO:0007669"/>
    <property type="project" value="TreeGrafter"/>
</dbReference>
<dbReference type="Proteomes" id="UP001220670">
    <property type="component" value="Unassembled WGS sequence"/>
</dbReference>
<evidence type="ECO:0000256" key="1">
    <source>
        <dbReference type="ARBA" id="ARBA00010945"/>
    </source>
</evidence>
<dbReference type="Pfam" id="PF11799">
    <property type="entry name" value="IMS_C"/>
    <property type="match status" value="1"/>
</dbReference>
<dbReference type="GO" id="GO:0006281">
    <property type="term" value="P:DNA repair"/>
    <property type="evidence" value="ECO:0007669"/>
    <property type="project" value="InterPro"/>
</dbReference>
<dbReference type="SUPFAM" id="SSF100879">
    <property type="entry name" value="Lesion bypass DNA polymerase (Y-family), little finger domain"/>
    <property type="match status" value="1"/>
</dbReference>
<accession>A0AAJ1M8M3</accession>
<feature type="domain" description="UmuC" evidence="6">
    <location>
        <begin position="24"/>
        <end position="215"/>
    </location>
</feature>
<dbReference type="Pfam" id="PF00817">
    <property type="entry name" value="IMS"/>
    <property type="match status" value="1"/>
</dbReference>
<dbReference type="InterPro" id="IPR043128">
    <property type="entry name" value="Rev_trsase/Diguanyl_cyclase"/>
</dbReference>
<keyword evidence="5" id="KW-0239">DNA-directed DNA polymerase</keyword>